<dbReference type="Gene3D" id="3.30.300.30">
    <property type="match status" value="1"/>
</dbReference>
<organism evidence="3 4">
    <name type="scientific">Pseudobythopirellula maris</name>
    <dbReference type="NCBI Taxonomy" id="2527991"/>
    <lineage>
        <taxon>Bacteria</taxon>
        <taxon>Pseudomonadati</taxon>
        <taxon>Planctomycetota</taxon>
        <taxon>Planctomycetia</taxon>
        <taxon>Pirellulales</taxon>
        <taxon>Lacipirellulaceae</taxon>
        <taxon>Pseudobythopirellula</taxon>
    </lineage>
</organism>
<proteinExistence type="predicted"/>
<sequence>MRATAHDERRALRGLEREALEDLQLRKLNLLLDAALPLNAFYRQKLASSPQRLGSLAALRDLPTTNKDELLDAAADGTFYTYAKSEYVRYHQTSGTRGRPMAVCDTAQDWLWWTDVWQHVLDAAAVTSQDRAFLAFSFGPFVGFWSAFDALVRRGVLAVPGGGLSTAARVEMIERSGATVLFCTPTYAMHLAESAAAIGADVGELPIEKVIVAGEPGGSLPAVRGRIEAAWRARVTDHSGATEVGPWGFGDATGQGLHIVESEFIAEFVSVDTGRRAKEGELSHLLLTGLGRYGCPVIRYRTGDLVRPQWGHDRDCRFVYLDGGVLGRADDMVVVRGVNVYPTSIEQILRAFPEVVEYRITARRRGEMDELVIEVEDHLQQPTRIAEELRLRLGLKVAVRLAAAMSLPRSEGKGKRFVDKRGET</sequence>
<dbReference type="PANTHER" id="PTHR43845:SF1">
    <property type="entry name" value="BLR5969 PROTEIN"/>
    <property type="match status" value="1"/>
</dbReference>
<dbReference type="Pfam" id="PF14535">
    <property type="entry name" value="AMP-binding_C_2"/>
    <property type="match status" value="1"/>
</dbReference>
<dbReference type="InterPro" id="IPR000873">
    <property type="entry name" value="AMP-dep_synth/lig_dom"/>
</dbReference>
<dbReference type="Proteomes" id="UP000315440">
    <property type="component" value="Unassembled WGS sequence"/>
</dbReference>
<comment type="caution">
    <text evidence="3">The sequence shown here is derived from an EMBL/GenBank/DDBJ whole genome shotgun (WGS) entry which is preliminary data.</text>
</comment>
<evidence type="ECO:0000313" key="3">
    <source>
        <dbReference type="EMBL" id="TWT86247.1"/>
    </source>
</evidence>
<dbReference type="InterPro" id="IPR028154">
    <property type="entry name" value="AMP-dep_Lig_C"/>
</dbReference>
<accession>A0A5C5ZGR0</accession>
<dbReference type="SUPFAM" id="SSF56801">
    <property type="entry name" value="Acetyl-CoA synthetase-like"/>
    <property type="match status" value="1"/>
</dbReference>
<dbReference type="OrthoDB" id="580775at2"/>
<name>A0A5C5ZGR0_9BACT</name>
<protein>
    <submittedName>
        <fullName evidence="3">Phenylacetate-coenzyme A ligase</fullName>
        <ecNumber evidence="3">6.2.1.30</ecNumber>
    </submittedName>
</protein>
<feature type="domain" description="AMP-dependent ligase C-terminal" evidence="2">
    <location>
        <begin position="337"/>
        <end position="421"/>
    </location>
</feature>
<dbReference type="Gene3D" id="3.40.50.12780">
    <property type="entry name" value="N-terminal domain of ligase-like"/>
    <property type="match status" value="1"/>
</dbReference>
<gene>
    <name evidence="3" type="primary">paaK</name>
    <name evidence="3" type="ORF">Mal64_37870</name>
</gene>
<feature type="domain" description="AMP-dependent synthetase/ligase" evidence="1">
    <location>
        <begin position="93"/>
        <end position="249"/>
    </location>
</feature>
<dbReference type="PANTHER" id="PTHR43845">
    <property type="entry name" value="BLR5969 PROTEIN"/>
    <property type="match status" value="1"/>
</dbReference>
<dbReference type="EMBL" id="SJPQ01000005">
    <property type="protein sequence ID" value="TWT86247.1"/>
    <property type="molecule type" value="Genomic_DNA"/>
</dbReference>
<dbReference type="Pfam" id="PF00501">
    <property type="entry name" value="AMP-binding"/>
    <property type="match status" value="1"/>
</dbReference>
<evidence type="ECO:0000259" key="1">
    <source>
        <dbReference type="Pfam" id="PF00501"/>
    </source>
</evidence>
<dbReference type="InterPro" id="IPR045851">
    <property type="entry name" value="AMP-bd_C_sf"/>
</dbReference>
<keyword evidence="4" id="KW-1185">Reference proteome</keyword>
<dbReference type="InterPro" id="IPR042099">
    <property type="entry name" value="ANL_N_sf"/>
</dbReference>
<dbReference type="RefSeq" id="WP_146403234.1">
    <property type="nucleotide sequence ID" value="NZ_SJPQ01000005.1"/>
</dbReference>
<dbReference type="GO" id="GO:0047475">
    <property type="term" value="F:phenylacetate-CoA ligase activity"/>
    <property type="evidence" value="ECO:0007669"/>
    <property type="project" value="UniProtKB-EC"/>
</dbReference>
<dbReference type="EC" id="6.2.1.30" evidence="3"/>
<evidence type="ECO:0000259" key="2">
    <source>
        <dbReference type="Pfam" id="PF14535"/>
    </source>
</evidence>
<evidence type="ECO:0000313" key="4">
    <source>
        <dbReference type="Proteomes" id="UP000315440"/>
    </source>
</evidence>
<reference evidence="3 4" key="1">
    <citation type="submission" date="2019-02" db="EMBL/GenBank/DDBJ databases">
        <title>Deep-cultivation of Planctomycetes and their phenomic and genomic characterization uncovers novel biology.</title>
        <authorList>
            <person name="Wiegand S."/>
            <person name="Jogler M."/>
            <person name="Boedeker C."/>
            <person name="Pinto D."/>
            <person name="Vollmers J."/>
            <person name="Rivas-Marin E."/>
            <person name="Kohn T."/>
            <person name="Peeters S.H."/>
            <person name="Heuer A."/>
            <person name="Rast P."/>
            <person name="Oberbeckmann S."/>
            <person name="Bunk B."/>
            <person name="Jeske O."/>
            <person name="Meyerdierks A."/>
            <person name="Storesund J.E."/>
            <person name="Kallscheuer N."/>
            <person name="Luecker S."/>
            <person name="Lage O.M."/>
            <person name="Pohl T."/>
            <person name="Merkel B.J."/>
            <person name="Hornburger P."/>
            <person name="Mueller R.-W."/>
            <person name="Bruemmer F."/>
            <person name="Labrenz M."/>
            <person name="Spormann A.M."/>
            <person name="Op Den Camp H."/>
            <person name="Overmann J."/>
            <person name="Amann R."/>
            <person name="Jetten M.S.M."/>
            <person name="Mascher T."/>
            <person name="Medema M.H."/>
            <person name="Devos D.P."/>
            <person name="Kaster A.-K."/>
            <person name="Ovreas L."/>
            <person name="Rohde M."/>
            <person name="Galperin M.Y."/>
            <person name="Jogler C."/>
        </authorList>
    </citation>
    <scope>NUCLEOTIDE SEQUENCE [LARGE SCALE GENOMIC DNA]</scope>
    <source>
        <strain evidence="3 4">Mal64</strain>
    </source>
</reference>
<keyword evidence="3" id="KW-0436">Ligase</keyword>
<dbReference type="AlphaFoldDB" id="A0A5C5ZGR0"/>